<name>A0A2T6B0V6_9RHOB</name>
<protein>
    <submittedName>
        <fullName evidence="4">GNAT family acetyltransferase</fullName>
    </submittedName>
</protein>
<dbReference type="GO" id="GO:0016747">
    <property type="term" value="F:acyltransferase activity, transferring groups other than amino-acyl groups"/>
    <property type="evidence" value="ECO:0007669"/>
    <property type="project" value="InterPro"/>
</dbReference>
<dbReference type="CDD" id="cd04301">
    <property type="entry name" value="NAT_SF"/>
    <property type="match status" value="1"/>
</dbReference>
<evidence type="ECO:0000256" key="1">
    <source>
        <dbReference type="ARBA" id="ARBA00022679"/>
    </source>
</evidence>
<dbReference type="PROSITE" id="PS51186">
    <property type="entry name" value="GNAT"/>
    <property type="match status" value="1"/>
</dbReference>
<accession>A0A2T6B0V6</accession>
<dbReference type="InterPro" id="IPR016181">
    <property type="entry name" value="Acyl_CoA_acyltransferase"/>
</dbReference>
<reference evidence="4 5" key="1">
    <citation type="submission" date="2018-04" db="EMBL/GenBank/DDBJ databases">
        <title>Genomic Encyclopedia of Archaeal and Bacterial Type Strains, Phase II (KMG-II): from individual species to whole genera.</title>
        <authorList>
            <person name="Goeker M."/>
        </authorList>
    </citation>
    <scope>NUCLEOTIDE SEQUENCE [LARGE SCALE GENOMIC DNA]</scope>
    <source>
        <strain evidence="4 5">DSM 29329</strain>
    </source>
</reference>
<dbReference type="Proteomes" id="UP000244069">
    <property type="component" value="Unassembled WGS sequence"/>
</dbReference>
<keyword evidence="5" id="KW-1185">Reference proteome</keyword>
<organism evidence="4 5">
    <name type="scientific">Allosediminivita pacifica</name>
    <dbReference type="NCBI Taxonomy" id="1267769"/>
    <lineage>
        <taxon>Bacteria</taxon>
        <taxon>Pseudomonadati</taxon>
        <taxon>Pseudomonadota</taxon>
        <taxon>Alphaproteobacteria</taxon>
        <taxon>Rhodobacterales</taxon>
        <taxon>Paracoccaceae</taxon>
        <taxon>Allosediminivita</taxon>
    </lineage>
</organism>
<dbReference type="EMBL" id="QBKN01000006">
    <property type="protein sequence ID" value="PTX49662.1"/>
    <property type="molecule type" value="Genomic_DNA"/>
</dbReference>
<dbReference type="PANTHER" id="PTHR43877:SF1">
    <property type="entry name" value="ACETYLTRANSFERASE"/>
    <property type="match status" value="1"/>
</dbReference>
<evidence type="ECO:0000256" key="2">
    <source>
        <dbReference type="ARBA" id="ARBA00023315"/>
    </source>
</evidence>
<keyword evidence="1 4" id="KW-0808">Transferase</keyword>
<evidence type="ECO:0000313" key="4">
    <source>
        <dbReference type="EMBL" id="PTX49662.1"/>
    </source>
</evidence>
<sequence length="167" mass="17711">MTDTTTLRTATSDDIDAIDTLIQRSYMTLLKDDYPPSVLVTAVPVMAHAEPELVEAGRFFLAESDGRITTAGGWSEEPPGGMAAVPHVAHVRHIATDPAMVHLGGGRAVMTRLMEEARAAGMLQLQGLAAQSAVGFYEKFGFSPEAETLVELAGGIRFPAVLMGADL</sequence>
<keyword evidence="2" id="KW-0012">Acyltransferase</keyword>
<proteinExistence type="predicted"/>
<dbReference type="Pfam" id="PF00583">
    <property type="entry name" value="Acetyltransf_1"/>
    <property type="match status" value="1"/>
</dbReference>
<dbReference type="SUPFAM" id="SSF55729">
    <property type="entry name" value="Acyl-CoA N-acyltransferases (Nat)"/>
    <property type="match status" value="1"/>
</dbReference>
<dbReference type="OrthoDB" id="118465at2"/>
<dbReference type="RefSeq" id="WP_146178809.1">
    <property type="nucleotide sequence ID" value="NZ_BMEZ01000006.1"/>
</dbReference>
<gene>
    <name evidence="4" type="ORF">C8N44_10638</name>
</gene>
<dbReference type="Gene3D" id="3.40.630.30">
    <property type="match status" value="1"/>
</dbReference>
<feature type="domain" description="N-acetyltransferase" evidence="3">
    <location>
        <begin position="5"/>
        <end position="167"/>
    </location>
</feature>
<comment type="caution">
    <text evidence="4">The sequence shown here is derived from an EMBL/GenBank/DDBJ whole genome shotgun (WGS) entry which is preliminary data.</text>
</comment>
<dbReference type="PANTHER" id="PTHR43877">
    <property type="entry name" value="AMINOALKYLPHOSPHONATE N-ACETYLTRANSFERASE-RELATED-RELATED"/>
    <property type="match status" value="1"/>
</dbReference>
<dbReference type="AlphaFoldDB" id="A0A2T6B0V6"/>
<dbReference type="InterPro" id="IPR000182">
    <property type="entry name" value="GNAT_dom"/>
</dbReference>
<dbReference type="InterPro" id="IPR050832">
    <property type="entry name" value="Bact_Acetyltransf"/>
</dbReference>
<evidence type="ECO:0000313" key="5">
    <source>
        <dbReference type="Proteomes" id="UP000244069"/>
    </source>
</evidence>
<evidence type="ECO:0000259" key="3">
    <source>
        <dbReference type="PROSITE" id="PS51186"/>
    </source>
</evidence>